<evidence type="ECO:0000313" key="2">
    <source>
        <dbReference type="EMBL" id="QEG19467.1"/>
    </source>
</evidence>
<dbReference type="InterPro" id="IPR003111">
    <property type="entry name" value="Lon_prtase_N"/>
</dbReference>
<dbReference type="Proteomes" id="UP000322887">
    <property type="component" value="Chromosome"/>
</dbReference>
<dbReference type="SUPFAM" id="SSF88697">
    <property type="entry name" value="PUA domain-like"/>
    <property type="match status" value="1"/>
</dbReference>
<dbReference type="EMBL" id="CP042910">
    <property type="protein sequence ID" value="QEG19467.1"/>
    <property type="molecule type" value="Genomic_DNA"/>
</dbReference>
<dbReference type="InterPro" id="IPR046336">
    <property type="entry name" value="Lon_prtase_N_sf"/>
</dbReference>
<dbReference type="InterPro" id="IPR015947">
    <property type="entry name" value="PUA-like_sf"/>
</dbReference>
<reference evidence="2 3" key="1">
    <citation type="submission" date="2019-08" db="EMBL/GenBank/DDBJ databases">
        <title>Deep-cultivation of Planctomycetes and their phenomic and genomic characterization uncovers novel biology.</title>
        <authorList>
            <person name="Wiegand S."/>
            <person name="Jogler M."/>
            <person name="Boedeker C."/>
            <person name="Pinto D."/>
            <person name="Vollmers J."/>
            <person name="Rivas-Marin E."/>
            <person name="Kohn T."/>
            <person name="Peeters S.H."/>
            <person name="Heuer A."/>
            <person name="Rast P."/>
            <person name="Oberbeckmann S."/>
            <person name="Bunk B."/>
            <person name="Jeske O."/>
            <person name="Meyerdierks A."/>
            <person name="Storesund J.E."/>
            <person name="Kallscheuer N."/>
            <person name="Luecker S."/>
            <person name="Lage O.M."/>
            <person name="Pohl T."/>
            <person name="Merkel B.J."/>
            <person name="Hornburger P."/>
            <person name="Mueller R.-W."/>
            <person name="Bruemmer F."/>
            <person name="Labrenz M."/>
            <person name="Spormann A.M."/>
            <person name="Op den Camp H."/>
            <person name="Overmann J."/>
            <person name="Amann R."/>
            <person name="Jetten M.S.M."/>
            <person name="Mascher T."/>
            <person name="Medema M.H."/>
            <person name="Devos D.P."/>
            <person name="Kaster A.-K."/>
            <person name="Ovreas L."/>
            <person name="Rohde M."/>
            <person name="Galperin M.Y."/>
            <person name="Jogler C."/>
        </authorList>
    </citation>
    <scope>NUCLEOTIDE SEQUENCE [LARGE SCALE GENOMIC DNA]</scope>
    <source>
        <strain evidence="2 3">DSM 8797</strain>
    </source>
</reference>
<evidence type="ECO:0000259" key="1">
    <source>
        <dbReference type="PROSITE" id="PS51787"/>
    </source>
</evidence>
<accession>A0ABX5YV39</accession>
<dbReference type="Gene3D" id="2.30.130.40">
    <property type="entry name" value="LON domain-like"/>
    <property type="match status" value="1"/>
</dbReference>
<name>A0ABX5YV39_9PLAN</name>
<dbReference type="GO" id="GO:0006508">
    <property type="term" value="P:proteolysis"/>
    <property type="evidence" value="ECO:0007669"/>
    <property type="project" value="UniProtKB-KW"/>
</dbReference>
<sequence>MVADNAVIEQQLKTISGMVPVLNLEDYVLLPHAVIPLRFTAPADCQLIDDALNAHGFIAVDLKQTCPAAGTELSTESGIRTVCVASILAPYQLQSGARSILLQGLCRAQMVVLQNSELPYQKTLLDLKTDYYADQPVIHREHRQLELLELYSRLYMDHASNPMYYHQLHREVSLGTLCDTLAGTIRLEPALGQMLLHEQDVDLRSDLLLSFFKNRLRERQQSPATQALSTDFSCN</sequence>
<organism evidence="2 3">
    <name type="scientific">Gimesia maris</name>
    <dbReference type="NCBI Taxonomy" id="122"/>
    <lineage>
        <taxon>Bacteria</taxon>
        <taxon>Pseudomonadati</taxon>
        <taxon>Planctomycetota</taxon>
        <taxon>Planctomycetia</taxon>
        <taxon>Planctomycetales</taxon>
        <taxon>Planctomycetaceae</taxon>
        <taxon>Gimesia</taxon>
    </lineage>
</organism>
<evidence type="ECO:0000313" key="3">
    <source>
        <dbReference type="Proteomes" id="UP000322887"/>
    </source>
</evidence>
<protein>
    <submittedName>
        <fullName evidence="2">Lon protease</fullName>
        <ecNumber evidence="2">3.4.21.53</ecNumber>
    </submittedName>
</protein>
<dbReference type="EC" id="3.4.21.53" evidence="2"/>
<keyword evidence="2" id="KW-0645">Protease</keyword>
<keyword evidence="2" id="KW-0378">Hydrolase</keyword>
<dbReference type="GeneID" id="98649797"/>
<dbReference type="PROSITE" id="PS51787">
    <property type="entry name" value="LON_N"/>
    <property type="match status" value="1"/>
</dbReference>
<feature type="domain" description="Lon N-terminal" evidence="1">
    <location>
        <begin position="19"/>
        <end position="216"/>
    </location>
</feature>
<dbReference type="RefSeq" id="WP_002644652.1">
    <property type="nucleotide sequence ID" value="NZ_CP042910.1"/>
</dbReference>
<gene>
    <name evidence="2" type="primary">lon</name>
    <name evidence="2" type="ORF">GmarT_53670</name>
</gene>
<dbReference type="Pfam" id="PF02190">
    <property type="entry name" value="LON_substr_bdg"/>
    <property type="match status" value="1"/>
</dbReference>
<proteinExistence type="predicted"/>
<keyword evidence="3" id="KW-1185">Reference proteome</keyword>
<dbReference type="GO" id="GO:0004252">
    <property type="term" value="F:serine-type endopeptidase activity"/>
    <property type="evidence" value="ECO:0007669"/>
    <property type="project" value="UniProtKB-EC"/>
</dbReference>
<dbReference type="SMART" id="SM00464">
    <property type="entry name" value="LON"/>
    <property type="match status" value="1"/>
</dbReference>